<name>A0A0J6FS93_COCPO</name>
<dbReference type="EMBL" id="DS268114">
    <property type="protein sequence ID" value="KMM72295.1"/>
    <property type="molecule type" value="Genomic_DNA"/>
</dbReference>
<dbReference type="InterPro" id="IPR036188">
    <property type="entry name" value="FAD/NAD-bd_sf"/>
</dbReference>
<dbReference type="PANTHER" id="PTHR15192:SF8">
    <property type="entry name" value="FAD_NAD(P)-BINDING DOMAIN-CONTAINING PROTEIN"/>
    <property type="match status" value="1"/>
</dbReference>
<evidence type="ECO:0008006" key="3">
    <source>
        <dbReference type="Google" id="ProtNLM"/>
    </source>
</evidence>
<dbReference type="SUPFAM" id="SSF51905">
    <property type="entry name" value="FAD/NAD(P)-binding domain"/>
    <property type="match status" value="1"/>
</dbReference>
<organism evidence="1 2">
    <name type="scientific">Coccidioides posadasii RMSCC 3488</name>
    <dbReference type="NCBI Taxonomy" id="454284"/>
    <lineage>
        <taxon>Eukaryota</taxon>
        <taxon>Fungi</taxon>
        <taxon>Dikarya</taxon>
        <taxon>Ascomycota</taxon>
        <taxon>Pezizomycotina</taxon>
        <taxon>Eurotiomycetes</taxon>
        <taxon>Eurotiomycetidae</taxon>
        <taxon>Onygenales</taxon>
        <taxon>Onygenaceae</taxon>
        <taxon>Coccidioides</taxon>
    </lineage>
</organism>
<dbReference type="Gene3D" id="3.50.50.60">
    <property type="entry name" value="FAD/NAD(P)-binding domain"/>
    <property type="match status" value="1"/>
</dbReference>
<reference evidence="2" key="2">
    <citation type="journal article" date="2009" name="Genome Res.">
        <title>Comparative genomic analyses of the human fungal pathogens Coccidioides and their relatives.</title>
        <authorList>
            <person name="Sharpton T.J."/>
            <person name="Stajich J.E."/>
            <person name="Rounsley S.D."/>
            <person name="Gardner M.J."/>
            <person name="Wortman J.R."/>
            <person name="Jordar V.S."/>
            <person name="Maiti R."/>
            <person name="Kodira C.D."/>
            <person name="Neafsey D.E."/>
            <person name="Zeng Q."/>
            <person name="Hung C.-Y."/>
            <person name="McMahan C."/>
            <person name="Muszewska A."/>
            <person name="Grynberg M."/>
            <person name="Mandel M.A."/>
            <person name="Kellner E.M."/>
            <person name="Barker B.M."/>
            <person name="Galgiani J.N."/>
            <person name="Orbach M.J."/>
            <person name="Kirkland T.N."/>
            <person name="Cole G.T."/>
            <person name="Henn M.R."/>
            <person name="Birren B.W."/>
            <person name="Taylor J.W."/>
        </authorList>
    </citation>
    <scope>NUCLEOTIDE SEQUENCE [LARGE SCALE GENOMIC DNA]</scope>
    <source>
        <strain evidence="2">RMSCC 3488</strain>
    </source>
</reference>
<dbReference type="PANTHER" id="PTHR15192">
    <property type="entry name" value="PROTEIN CBG05349"/>
    <property type="match status" value="1"/>
</dbReference>
<accession>A0A0J6FS93</accession>
<proteinExistence type="predicted"/>
<reference evidence="2" key="3">
    <citation type="journal article" date="2010" name="Genome Res.">
        <title>Population genomic sequencing of Coccidioides fungi reveals recent hybridization and transposon control.</title>
        <authorList>
            <person name="Neafsey D.E."/>
            <person name="Barker B.M."/>
            <person name="Sharpton T.J."/>
            <person name="Stajich J.E."/>
            <person name="Park D.J."/>
            <person name="Whiston E."/>
            <person name="Hung C.-Y."/>
            <person name="McMahan C."/>
            <person name="White J."/>
            <person name="Sykes S."/>
            <person name="Heiman D."/>
            <person name="Young S."/>
            <person name="Zeng Q."/>
            <person name="Abouelleil A."/>
            <person name="Aftuck L."/>
            <person name="Bessette D."/>
            <person name="Brown A."/>
            <person name="FitzGerald M."/>
            <person name="Lui A."/>
            <person name="Macdonald J.P."/>
            <person name="Priest M."/>
            <person name="Orbach M.J."/>
            <person name="Galgiani J.N."/>
            <person name="Kirkland T.N."/>
            <person name="Cole G.T."/>
            <person name="Birren B.W."/>
            <person name="Henn M.R."/>
            <person name="Taylor J.W."/>
            <person name="Rounsley S.D."/>
        </authorList>
    </citation>
    <scope>NUCLEOTIDE SEQUENCE [LARGE SCALE GENOMIC DNA]</scope>
    <source>
        <strain evidence="2">RMSCC 3488</strain>
    </source>
</reference>
<gene>
    <name evidence="1" type="ORF">CPAG_08592</name>
</gene>
<sequence length="556" mass="61191">MAATAPEPSSTDVVIVGNGPSALLLSYILHGNIPFYNPRTPHPDPILHEKLKDAPKLLDLDVDKLTDHFEASRFSYSTQALPLNSLLDSLARPNADTDETERNTCLEWRHLPEAAVPHVVLGDAPRPGGQWTECPKRTTWDIQSLSYAGMLSLPGYSFAEYHQDRFGSELPPFTRPSRREIADYYTAYPAAVGISDSVRSAETVANVSRTDSGFYIASHNLSCKFLVLASGIFTEPKPARPLLQPLLDIPASLATQPAARDPLLVIGSGFSAADAIISAPKDQKIIHIFKWDDKRPSPLKACHQQAYPEYAGIYRLMKRSSSANLREPSDGRERSWLRPASLTPFLKSREWASIYEGLPNTLVTDTGSNDKGAVVTLQLQDGTILQRQVSGLAYAVGRQGSLEYLDESVRSEVIPGDDKDSITTGSISASTLRNAALADLEVARNIFIIGSLTGDSLIRFAYGGCVYVAGKLVSREIRKDNGFRAPCHREQPKHMKFQPDGLMNGLDGHNDMHNDDNRQYHDVLPAGSPDIQSPRFPGLVWAKGKSWWNVLFSWSG</sequence>
<dbReference type="VEuPathDB" id="FungiDB:CPAG_08592"/>
<protein>
    <recommendedName>
        <fullName evidence="3">L-ornithine N(5)-monooxygenase</fullName>
    </recommendedName>
</protein>
<evidence type="ECO:0000313" key="1">
    <source>
        <dbReference type="EMBL" id="KMM72295.1"/>
    </source>
</evidence>
<dbReference type="OrthoDB" id="412005at2759"/>
<dbReference type="Proteomes" id="UP000054567">
    <property type="component" value="Unassembled WGS sequence"/>
</dbReference>
<evidence type="ECO:0000313" key="2">
    <source>
        <dbReference type="Proteomes" id="UP000054567"/>
    </source>
</evidence>
<dbReference type="AlphaFoldDB" id="A0A0J6FS93"/>
<reference evidence="1 2" key="1">
    <citation type="submission" date="2007-06" db="EMBL/GenBank/DDBJ databases">
        <title>The Genome Sequence of Coccidioides posadasii RMSCC_3488.</title>
        <authorList>
            <consortium name="Coccidioides Genome Resources Consortium"/>
            <consortium name="The Broad Institute Genome Sequencing Platform"/>
            <person name="Henn M.R."/>
            <person name="Sykes S."/>
            <person name="Young S."/>
            <person name="Jaffe D."/>
            <person name="Berlin A."/>
            <person name="Alvarez P."/>
            <person name="Butler J."/>
            <person name="Gnerre S."/>
            <person name="Grabherr M."/>
            <person name="Mauceli E."/>
            <person name="Brockman W."/>
            <person name="Kodira C."/>
            <person name="Alvarado L."/>
            <person name="Zeng Q."/>
            <person name="Crawford M."/>
            <person name="Antoine C."/>
            <person name="Devon K."/>
            <person name="Galgiani J."/>
            <person name="Orsborn K."/>
            <person name="Lewis M.L."/>
            <person name="Nusbaum C."/>
            <person name="Galagan J."/>
            <person name="Birren B."/>
        </authorList>
    </citation>
    <scope>NUCLEOTIDE SEQUENCE [LARGE SCALE GENOMIC DNA]</scope>
    <source>
        <strain evidence="1 2">RMSCC 3488</strain>
    </source>
</reference>
<dbReference type="InterPro" id="IPR029731">
    <property type="entry name" value="OSGIN1/2"/>
</dbReference>